<dbReference type="GO" id="GO:0008168">
    <property type="term" value="F:methyltransferase activity"/>
    <property type="evidence" value="ECO:0007669"/>
    <property type="project" value="UniProtKB-UniRule"/>
</dbReference>
<dbReference type="RefSeq" id="WP_042568237.1">
    <property type="nucleotide sequence ID" value="NZ_CP009801.1"/>
</dbReference>
<dbReference type="PANTHER" id="PTHR43619">
    <property type="entry name" value="S-ADENOSYL-L-METHIONINE-DEPENDENT METHYLTRANSFERASE YKTD-RELATED"/>
    <property type="match status" value="1"/>
</dbReference>
<proteinExistence type="inferred from homology"/>
<dbReference type="STRING" id="631.CH53_186"/>
<dbReference type="KEGG" id="yin:CH53_186"/>
<evidence type="ECO:0000256" key="1">
    <source>
        <dbReference type="ARBA" id="ARBA00008138"/>
    </source>
</evidence>
<evidence type="ECO:0000313" key="5">
    <source>
        <dbReference type="EMBL" id="CNG23202.1"/>
    </source>
</evidence>
<evidence type="ECO:0000256" key="3">
    <source>
        <dbReference type="ARBA" id="ARBA00022679"/>
    </source>
</evidence>
<dbReference type="PANTHER" id="PTHR43619:SF2">
    <property type="entry name" value="S-ADENOSYL-L-METHIONINE-DEPENDENT METHYLTRANSFERASES SUPERFAMILY PROTEIN"/>
    <property type="match status" value="1"/>
</dbReference>
<sequence length="306" mass="34281">MPKRAKSGVSATAELTCLLRAKSYGDKRPYFKSDDYVAVILSQTLHSFFSMMQKTFLLGDDSLHIATPAGIYPYIVARTLYIDDLFKKTAGRFSKIFILGAGFDSRAIRFYQALQHSRIYEIDHPTMQQCKIEKLRECDITPPTNLTFLPLDFNQQSLADILANIPLQAGEKCLFLLEGLSMYLAPEQVKALFSAISNYSSDGSQIICDFVYADVLTEPSVLTSAERETDYGAKESVERVRSIGEEWTFGIAASGIDTLLEQFGFTLLDKAAAHELEKRFFTDKQGKCLAKINTSSCLVYAQREKS</sequence>
<comment type="function">
    <text evidence="4">Exhibits S-adenosyl-L-methionine-dependent methyltransferase activity.</text>
</comment>
<dbReference type="eggNOG" id="COG3315">
    <property type="taxonomic scope" value="Bacteria"/>
</dbReference>
<evidence type="ECO:0000256" key="4">
    <source>
        <dbReference type="RuleBase" id="RU362030"/>
    </source>
</evidence>
<dbReference type="EMBL" id="CPZJ01000015">
    <property type="protein sequence ID" value="CNG23202.1"/>
    <property type="molecule type" value="Genomic_DNA"/>
</dbReference>
<keyword evidence="2 4" id="KW-0489">Methyltransferase</keyword>
<dbReference type="Gene3D" id="3.40.50.150">
    <property type="entry name" value="Vaccinia Virus protein VP39"/>
    <property type="match status" value="1"/>
</dbReference>
<dbReference type="InterPro" id="IPR007213">
    <property type="entry name" value="Ppm1/Ppm2/Tcmp"/>
</dbReference>
<name>A0A0T9MLW2_YERIN</name>
<dbReference type="GO" id="GO:0032259">
    <property type="term" value="P:methylation"/>
    <property type="evidence" value="ECO:0007669"/>
    <property type="project" value="UniProtKB-KW"/>
</dbReference>
<reference evidence="5 6" key="1">
    <citation type="submission" date="2015-03" db="EMBL/GenBank/DDBJ databases">
        <authorList>
            <person name="Murphy D."/>
        </authorList>
    </citation>
    <scope>NUCLEOTIDE SEQUENCE [LARGE SCALE GENOMIC DNA]</scope>
    <source>
        <strain evidence="5 6">BR165/97</strain>
    </source>
</reference>
<evidence type="ECO:0000313" key="6">
    <source>
        <dbReference type="Proteomes" id="UP000038750"/>
    </source>
</evidence>
<comment type="similarity">
    <text evidence="1 4">Belongs to the UPF0677 family.</text>
</comment>
<evidence type="ECO:0000256" key="2">
    <source>
        <dbReference type="ARBA" id="ARBA00022603"/>
    </source>
</evidence>
<dbReference type="Pfam" id="PF04072">
    <property type="entry name" value="LCM"/>
    <property type="match status" value="1"/>
</dbReference>
<gene>
    <name evidence="5" type="ORF">ERS008530_03264</name>
</gene>
<dbReference type="InterPro" id="IPR029063">
    <property type="entry name" value="SAM-dependent_MTases_sf"/>
</dbReference>
<dbReference type="Proteomes" id="UP000038750">
    <property type="component" value="Unassembled WGS sequence"/>
</dbReference>
<dbReference type="EC" id="2.1.1.-" evidence="4"/>
<keyword evidence="4" id="KW-0949">S-adenosyl-L-methionine</keyword>
<protein>
    <recommendedName>
        <fullName evidence="4">S-adenosyl-L-methionine-dependent methyltransferase</fullName>
        <ecNumber evidence="4">2.1.1.-</ecNumber>
    </recommendedName>
</protein>
<dbReference type="NCBIfam" id="TIGR00027">
    <property type="entry name" value="mthyl_TIGR00027"/>
    <property type="match status" value="1"/>
</dbReference>
<dbReference type="AlphaFoldDB" id="A0A0T9MLW2"/>
<dbReference type="InterPro" id="IPR011610">
    <property type="entry name" value="SAM_mthyl_Trfase_ML2640-like"/>
</dbReference>
<organism evidence="5 6">
    <name type="scientific">Yersinia intermedia</name>
    <dbReference type="NCBI Taxonomy" id="631"/>
    <lineage>
        <taxon>Bacteria</taxon>
        <taxon>Pseudomonadati</taxon>
        <taxon>Pseudomonadota</taxon>
        <taxon>Gammaproteobacteria</taxon>
        <taxon>Enterobacterales</taxon>
        <taxon>Yersiniaceae</taxon>
        <taxon>Yersinia</taxon>
    </lineage>
</organism>
<accession>A0A0T9MLW2</accession>
<keyword evidence="3 5" id="KW-0808">Transferase</keyword>
<dbReference type="SUPFAM" id="SSF53335">
    <property type="entry name" value="S-adenosyl-L-methionine-dependent methyltransferases"/>
    <property type="match status" value="1"/>
</dbReference>
<dbReference type="OrthoDB" id="9806164at2"/>